<evidence type="ECO:0000313" key="1">
    <source>
        <dbReference type="EMBL" id="GAA3965120.1"/>
    </source>
</evidence>
<dbReference type="Proteomes" id="UP001418444">
    <property type="component" value="Unassembled WGS sequence"/>
</dbReference>
<sequence>MLEDLNKKAKNVGLHVADAKKKKLYTVRKVKNGKLVAKNVDADEALKIIKKYK</sequence>
<proteinExistence type="predicted"/>
<keyword evidence="2" id="KW-1185">Reference proteome</keyword>
<gene>
    <name evidence="1" type="ORF">GCM10022231_27230</name>
</gene>
<accession>A0ABP7PGT5</accession>
<name>A0ABP7PGT5_9ACTN</name>
<reference evidence="2" key="1">
    <citation type="journal article" date="2019" name="Int. J. Syst. Evol. Microbiol.">
        <title>The Global Catalogue of Microorganisms (GCM) 10K type strain sequencing project: providing services to taxonomists for standard genome sequencing and annotation.</title>
        <authorList>
            <consortium name="The Broad Institute Genomics Platform"/>
            <consortium name="The Broad Institute Genome Sequencing Center for Infectious Disease"/>
            <person name="Wu L."/>
            <person name="Ma J."/>
        </authorList>
    </citation>
    <scope>NUCLEOTIDE SEQUENCE [LARGE SCALE GENOMIC DNA]</scope>
    <source>
        <strain evidence="2">JCM 16923</strain>
    </source>
</reference>
<dbReference type="RefSeq" id="WP_344784684.1">
    <property type="nucleotide sequence ID" value="NZ_BAAAZW010000008.1"/>
</dbReference>
<comment type="caution">
    <text evidence="1">The sequence shown here is derived from an EMBL/GenBank/DDBJ whole genome shotgun (WGS) entry which is preliminary data.</text>
</comment>
<evidence type="ECO:0000313" key="2">
    <source>
        <dbReference type="Proteomes" id="UP001418444"/>
    </source>
</evidence>
<dbReference type="EMBL" id="BAAAZW010000008">
    <property type="protein sequence ID" value="GAA3965120.1"/>
    <property type="molecule type" value="Genomic_DNA"/>
</dbReference>
<organism evidence="1 2">
    <name type="scientific">Gordonia caeni</name>
    <dbReference type="NCBI Taxonomy" id="1007097"/>
    <lineage>
        <taxon>Bacteria</taxon>
        <taxon>Bacillati</taxon>
        <taxon>Actinomycetota</taxon>
        <taxon>Actinomycetes</taxon>
        <taxon>Mycobacteriales</taxon>
        <taxon>Gordoniaceae</taxon>
        <taxon>Gordonia</taxon>
    </lineage>
</organism>
<protein>
    <submittedName>
        <fullName evidence="1">Uncharacterized protein</fullName>
    </submittedName>
</protein>